<dbReference type="InterPro" id="IPR027266">
    <property type="entry name" value="TrmE/GcvT-like"/>
</dbReference>
<comment type="catalytic activity">
    <reaction evidence="6 7">
        <text>N(6)-[(R)-S(8)-aminomethyldihydrolipoyl]-L-lysyl-[protein] + (6S)-5,6,7,8-tetrahydrofolate = N(6)-[(R)-dihydrolipoyl]-L-lysyl-[protein] + (6R)-5,10-methylene-5,6,7,8-tetrahydrofolate + NH4(+)</text>
        <dbReference type="Rhea" id="RHEA:16945"/>
        <dbReference type="Rhea" id="RHEA-COMP:10475"/>
        <dbReference type="Rhea" id="RHEA-COMP:10492"/>
        <dbReference type="ChEBI" id="CHEBI:15636"/>
        <dbReference type="ChEBI" id="CHEBI:28938"/>
        <dbReference type="ChEBI" id="CHEBI:57453"/>
        <dbReference type="ChEBI" id="CHEBI:83100"/>
        <dbReference type="ChEBI" id="CHEBI:83143"/>
        <dbReference type="EC" id="2.1.2.10"/>
    </reaction>
</comment>
<dbReference type="SUPFAM" id="SSF103025">
    <property type="entry name" value="Folate-binding domain"/>
    <property type="match status" value="1"/>
</dbReference>
<evidence type="ECO:0000256" key="7">
    <source>
        <dbReference type="HAMAP-Rule" id="MF_00259"/>
    </source>
</evidence>
<dbReference type="NCBIfam" id="TIGR00528">
    <property type="entry name" value="gcvT"/>
    <property type="match status" value="1"/>
</dbReference>
<comment type="similarity">
    <text evidence="1 7">Belongs to the GcvT family.</text>
</comment>
<feature type="domain" description="Aminomethyltransferase C-terminal" evidence="9">
    <location>
        <begin position="290"/>
        <end position="367"/>
    </location>
</feature>
<evidence type="ECO:0000259" key="9">
    <source>
        <dbReference type="Pfam" id="PF08669"/>
    </source>
</evidence>
<dbReference type="NCBIfam" id="NF001567">
    <property type="entry name" value="PRK00389.1"/>
    <property type="match status" value="1"/>
</dbReference>
<evidence type="ECO:0000256" key="6">
    <source>
        <dbReference type="ARBA" id="ARBA00047665"/>
    </source>
</evidence>
<dbReference type="InterPro" id="IPR029043">
    <property type="entry name" value="GcvT/YgfZ_C"/>
</dbReference>
<evidence type="ECO:0000256" key="5">
    <source>
        <dbReference type="ARBA" id="ARBA00031395"/>
    </source>
</evidence>
<dbReference type="HAMAP" id="MF_00259">
    <property type="entry name" value="GcvT"/>
    <property type="match status" value="1"/>
</dbReference>
<evidence type="ECO:0000256" key="2">
    <source>
        <dbReference type="ARBA" id="ARBA00012616"/>
    </source>
</evidence>
<accession>A0ABR5MKP8</accession>
<sequence length="369" mass="41800">MEKLKQTVIYPEYKQNGARTIDFEGWELPVRFSTINDEHEATRLRAGLFDVSHMGKIKISGPKSLEFLQQMTTNDLSKLTQSKAQYTVMCYENGGTVDDLIIYMVADFEYVLVVNAANTIKDYKWLNQNNKYDFQQVQIEIVTHHYVQLALQGPNAERILQKLTKTNLQELRFFECKHGIDFLGMGTPAMISRTGYTGEDGFEIYIHPQEGRNLWKKLLQLGMEEGIQPIGLGARDTLRLEAGLPLYGQELSKEITPMEANLNFVVKLDKGVDFIGRKTLTEQKMQGPQRKIVGIEMIEKGIPRHGCNVLIDNSIIGYVTSGTHSPTLKKSIGMALLDSQYSSTGMEVKVQIRNRVCNAIVVPLPFYPI</sequence>
<keyword evidence="4 7" id="KW-0808">Transferase</keyword>
<gene>
    <name evidence="7" type="primary">gcvT</name>
    <name evidence="10" type="ORF">AFL42_06320</name>
</gene>
<dbReference type="Gene3D" id="3.30.70.1400">
    <property type="entry name" value="Aminomethyltransferase beta-barrel domains"/>
    <property type="match status" value="1"/>
</dbReference>
<organism evidence="10 11">
    <name type="scientific">Oceanobacillus caeni</name>
    <dbReference type="NCBI Taxonomy" id="405946"/>
    <lineage>
        <taxon>Bacteria</taxon>
        <taxon>Bacillati</taxon>
        <taxon>Bacillota</taxon>
        <taxon>Bacilli</taxon>
        <taxon>Bacillales</taxon>
        <taxon>Bacillaceae</taxon>
        <taxon>Oceanobacillus</taxon>
    </lineage>
</organism>
<comment type="function">
    <text evidence="7">The glycine cleavage system catalyzes the degradation of glycine.</text>
</comment>
<keyword evidence="3 7" id="KW-0032">Aminotransferase</keyword>
<dbReference type="Gene3D" id="4.10.1250.10">
    <property type="entry name" value="Aminomethyltransferase fragment"/>
    <property type="match status" value="1"/>
</dbReference>
<name>A0ABR5MKP8_9BACI</name>
<evidence type="ECO:0000259" key="8">
    <source>
        <dbReference type="Pfam" id="PF01571"/>
    </source>
</evidence>
<dbReference type="PANTHER" id="PTHR43757">
    <property type="entry name" value="AMINOMETHYLTRANSFERASE"/>
    <property type="match status" value="1"/>
</dbReference>
<dbReference type="EC" id="2.1.2.10" evidence="2 7"/>
<dbReference type="Gene3D" id="3.30.1360.120">
    <property type="entry name" value="Probable tRNA modification gtpase trme, domain 1"/>
    <property type="match status" value="1"/>
</dbReference>
<dbReference type="SUPFAM" id="SSF101790">
    <property type="entry name" value="Aminomethyltransferase beta-barrel domain"/>
    <property type="match status" value="1"/>
</dbReference>
<dbReference type="EMBL" id="LGTK01000015">
    <property type="protein sequence ID" value="KPH76422.1"/>
    <property type="molecule type" value="Genomic_DNA"/>
</dbReference>
<comment type="caution">
    <text evidence="10">The sequence shown here is derived from an EMBL/GenBank/DDBJ whole genome shotgun (WGS) entry which is preliminary data.</text>
</comment>
<reference evidence="10 11" key="1">
    <citation type="submission" date="2015-07" db="EMBL/GenBank/DDBJ databases">
        <title>High-quality draft genome sequence of Oceanobacillus caeni HM6, a bacillus isolated from a human feces.</title>
        <authorList>
            <person name="Kumar J."/>
            <person name="Verma M.K."/>
            <person name="Pandey R."/>
            <person name="Bhambi M."/>
            <person name="Chauhan N."/>
        </authorList>
    </citation>
    <scope>NUCLEOTIDE SEQUENCE [LARGE SCALE GENOMIC DNA]</scope>
    <source>
        <strain evidence="10 11">HM6</strain>
    </source>
</reference>
<protein>
    <recommendedName>
        <fullName evidence="2 7">Aminomethyltransferase</fullName>
        <ecNumber evidence="2 7">2.1.2.10</ecNumber>
    </recommendedName>
    <alternativeName>
        <fullName evidence="5 7">Glycine cleavage system T protein</fullName>
    </alternativeName>
</protein>
<dbReference type="Gene3D" id="2.40.30.110">
    <property type="entry name" value="Aminomethyltransferase beta-barrel domains"/>
    <property type="match status" value="1"/>
</dbReference>
<dbReference type="Pfam" id="PF08669">
    <property type="entry name" value="GCV_T_C"/>
    <property type="match status" value="1"/>
</dbReference>
<keyword evidence="11" id="KW-1185">Reference proteome</keyword>
<dbReference type="InterPro" id="IPR028896">
    <property type="entry name" value="GcvT/YgfZ/DmdA"/>
</dbReference>
<dbReference type="PIRSF" id="PIRSF006487">
    <property type="entry name" value="GcvT"/>
    <property type="match status" value="1"/>
</dbReference>
<proteinExistence type="inferred from homology"/>
<dbReference type="InterPro" id="IPR006222">
    <property type="entry name" value="GCVT_N"/>
</dbReference>
<dbReference type="RefSeq" id="WP_047183840.1">
    <property type="nucleotide sequence ID" value="NZ_JAHHXM010000003.1"/>
</dbReference>
<feature type="domain" description="GCVT N-terminal" evidence="8">
    <location>
        <begin position="10"/>
        <end position="270"/>
    </location>
</feature>
<evidence type="ECO:0000313" key="11">
    <source>
        <dbReference type="Proteomes" id="UP000037854"/>
    </source>
</evidence>
<evidence type="ECO:0000256" key="3">
    <source>
        <dbReference type="ARBA" id="ARBA00022576"/>
    </source>
</evidence>
<comment type="subunit">
    <text evidence="7">The glycine cleavage system is composed of four proteins: P, T, L and H.</text>
</comment>
<dbReference type="InterPro" id="IPR013977">
    <property type="entry name" value="GcvT_C"/>
</dbReference>
<dbReference type="Pfam" id="PF01571">
    <property type="entry name" value="GCV_T"/>
    <property type="match status" value="1"/>
</dbReference>
<dbReference type="InterPro" id="IPR006223">
    <property type="entry name" value="GcvT"/>
</dbReference>
<evidence type="ECO:0000313" key="10">
    <source>
        <dbReference type="EMBL" id="KPH76422.1"/>
    </source>
</evidence>
<dbReference type="Proteomes" id="UP000037854">
    <property type="component" value="Unassembled WGS sequence"/>
</dbReference>
<evidence type="ECO:0000256" key="1">
    <source>
        <dbReference type="ARBA" id="ARBA00008609"/>
    </source>
</evidence>
<dbReference type="PANTHER" id="PTHR43757:SF2">
    <property type="entry name" value="AMINOMETHYLTRANSFERASE, MITOCHONDRIAL"/>
    <property type="match status" value="1"/>
</dbReference>
<dbReference type="InterPro" id="IPR022903">
    <property type="entry name" value="GcvT_bac"/>
</dbReference>
<evidence type="ECO:0000256" key="4">
    <source>
        <dbReference type="ARBA" id="ARBA00022679"/>
    </source>
</evidence>